<dbReference type="GO" id="GO:0046872">
    <property type="term" value="F:metal ion binding"/>
    <property type="evidence" value="ECO:0007669"/>
    <property type="project" value="InterPro"/>
</dbReference>
<dbReference type="RefSeq" id="WP_133038969.1">
    <property type="nucleotide sequence ID" value="NZ_BMXW01000034.1"/>
</dbReference>
<dbReference type="Pfam" id="PF19335">
    <property type="entry name" value="HMBD"/>
    <property type="match status" value="2"/>
</dbReference>
<sequence length="111" mass="12072">MKSVITLFFAVLLSLGLTGYSYAADTQHQHATANTAEVYHCPMHPEVTGHKGDSCPKCGMKLVKAKVDAVVYHCPMHPEVTGHKGDSCPKCGMKLVPAETPSEDSMHMHQH</sequence>
<organism evidence="3 4">
    <name type="scientific">Shewanella fodinae</name>
    <dbReference type="NCBI Taxonomy" id="552357"/>
    <lineage>
        <taxon>Bacteria</taxon>
        <taxon>Pseudomonadati</taxon>
        <taxon>Pseudomonadota</taxon>
        <taxon>Gammaproteobacteria</taxon>
        <taxon>Alteromonadales</taxon>
        <taxon>Shewanellaceae</taxon>
        <taxon>Shewanella</taxon>
    </lineage>
</organism>
<dbReference type="Proteomes" id="UP000294832">
    <property type="component" value="Unassembled WGS sequence"/>
</dbReference>
<accession>A0A4R2FC27</accession>
<comment type="caution">
    <text evidence="3">The sequence shown here is derived from an EMBL/GenBank/DDBJ whole genome shotgun (WGS) entry which is preliminary data.</text>
</comment>
<keyword evidence="4" id="KW-1185">Reference proteome</keyword>
<feature type="chain" id="PRO_5020868831" description="Heavy metal binding domain-containing protein" evidence="1">
    <location>
        <begin position="24"/>
        <end position="111"/>
    </location>
</feature>
<evidence type="ECO:0000313" key="4">
    <source>
        <dbReference type="Proteomes" id="UP000294832"/>
    </source>
</evidence>
<protein>
    <recommendedName>
        <fullName evidence="2">Heavy metal binding domain-containing protein</fullName>
    </recommendedName>
</protein>
<evidence type="ECO:0000313" key="3">
    <source>
        <dbReference type="EMBL" id="TCN84314.1"/>
    </source>
</evidence>
<feature type="domain" description="Heavy metal binding" evidence="2">
    <location>
        <begin position="38"/>
        <end position="64"/>
    </location>
</feature>
<reference evidence="3 4" key="1">
    <citation type="submission" date="2019-03" db="EMBL/GenBank/DDBJ databases">
        <title>Freshwater and sediment microbial communities from various areas in North America, analyzing microbe dynamics in response to fracking.</title>
        <authorList>
            <person name="Lamendella R."/>
        </authorList>
    </citation>
    <scope>NUCLEOTIDE SEQUENCE [LARGE SCALE GENOMIC DNA]</scope>
    <source>
        <strain evidence="3 4">74A</strain>
    </source>
</reference>
<evidence type="ECO:0000256" key="1">
    <source>
        <dbReference type="SAM" id="SignalP"/>
    </source>
</evidence>
<feature type="signal peptide" evidence="1">
    <location>
        <begin position="1"/>
        <end position="23"/>
    </location>
</feature>
<name>A0A4R2FC27_9GAMM</name>
<evidence type="ECO:0000259" key="2">
    <source>
        <dbReference type="Pfam" id="PF19335"/>
    </source>
</evidence>
<gene>
    <name evidence="3" type="ORF">EDC91_11289</name>
</gene>
<dbReference type="InterPro" id="IPR045800">
    <property type="entry name" value="HMBD"/>
</dbReference>
<feature type="domain" description="Heavy metal binding" evidence="2">
    <location>
        <begin position="71"/>
        <end position="98"/>
    </location>
</feature>
<dbReference type="AlphaFoldDB" id="A0A4R2FC27"/>
<dbReference type="EMBL" id="SLWF01000012">
    <property type="protein sequence ID" value="TCN84314.1"/>
    <property type="molecule type" value="Genomic_DNA"/>
</dbReference>
<proteinExistence type="predicted"/>
<dbReference type="OrthoDB" id="6267944at2"/>
<keyword evidence="1" id="KW-0732">Signal</keyword>